<dbReference type="AlphaFoldDB" id="A0A222WI00"/>
<sequence>MAFIQRYVTNQTGSVTFTGNTLGLARSNSAAVTFQVSVVSLPQPPQITNQSTVSLIKTINTVNAQIASTLLYTLTLTNTGNIAVIPVLSDNIPTGSELLHNNVGVNGILVPGASPVTGITFGSLVPSSSIVVSFQTVVSFLPAPPILTDVGQANFYLLIT</sequence>
<dbReference type="Proteomes" id="UP000214666">
    <property type="component" value="Chromosome"/>
</dbReference>
<evidence type="ECO:0000313" key="1">
    <source>
        <dbReference type="EMBL" id="ASR45628.1"/>
    </source>
</evidence>
<proteinExistence type="predicted"/>
<dbReference type="InterPro" id="IPR047589">
    <property type="entry name" value="DUF11_rpt"/>
</dbReference>
<accession>A0A222WI00</accession>
<name>A0A222WI00_9BACL</name>
<reference evidence="1 2" key="1">
    <citation type="submission" date="2017-03" db="EMBL/GenBank/DDBJ databases">
        <title>Complete genome sequence of Paenibacillus Kribbensis producing bioflocculants.</title>
        <authorList>
            <person name="Lee H.-G."/>
            <person name="Oh H.-M."/>
        </authorList>
    </citation>
    <scope>NUCLEOTIDE SEQUENCE [LARGE SCALE GENOMIC DNA]</scope>
    <source>
        <strain evidence="1 2">AM49</strain>
    </source>
</reference>
<gene>
    <name evidence="1" type="ORF">B4V02_02330</name>
</gene>
<organism evidence="1 2">
    <name type="scientific">Paenibacillus kribbensis</name>
    <dbReference type="NCBI Taxonomy" id="172713"/>
    <lineage>
        <taxon>Bacteria</taxon>
        <taxon>Bacillati</taxon>
        <taxon>Bacillota</taxon>
        <taxon>Bacilli</taxon>
        <taxon>Bacillales</taxon>
        <taxon>Paenibacillaceae</taxon>
        <taxon>Paenibacillus</taxon>
    </lineage>
</organism>
<dbReference type="EMBL" id="CP020028">
    <property type="protein sequence ID" value="ASR45628.1"/>
    <property type="molecule type" value="Genomic_DNA"/>
</dbReference>
<dbReference type="RefSeq" id="WP_094153622.1">
    <property type="nucleotide sequence ID" value="NZ_CP020028.1"/>
</dbReference>
<dbReference type="KEGG" id="pkb:B4V02_02330"/>
<evidence type="ECO:0000313" key="2">
    <source>
        <dbReference type="Proteomes" id="UP000214666"/>
    </source>
</evidence>
<dbReference type="NCBIfam" id="TIGR01451">
    <property type="entry name" value="B_ant_repeat"/>
    <property type="match status" value="1"/>
</dbReference>
<protein>
    <recommendedName>
        <fullName evidence="3">DUF11 domain-containing protein</fullName>
    </recommendedName>
</protein>
<evidence type="ECO:0008006" key="3">
    <source>
        <dbReference type="Google" id="ProtNLM"/>
    </source>
</evidence>
<keyword evidence="2" id="KW-1185">Reference proteome</keyword>